<organism evidence="1 2">
    <name type="scientific">Eumeta variegata</name>
    <name type="common">Bagworm moth</name>
    <name type="synonym">Eumeta japonica</name>
    <dbReference type="NCBI Taxonomy" id="151549"/>
    <lineage>
        <taxon>Eukaryota</taxon>
        <taxon>Metazoa</taxon>
        <taxon>Ecdysozoa</taxon>
        <taxon>Arthropoda</taxon>
        <taxon>Hexapoda</taxon>
        <taxon>Insecta</taxon>
        <taxon>Pterygota</taxon>
        <taxon>Neoptera</taxon>
        <taxon>Endopterygota</taxon>
        <taxon>Lepidoptera</taxon>
        <taxon>Glossata</taxon>
        <taxon>Ditrysia</taxon>
        <taxon>Tineoidea</taxon>
        <taxon>Psychidae</taxon>
        <taxon>Oiketicinae</taxon>
        <taxon>Eumeta</taxon>
    </lineage>
</organism>
<keyword evidence="2" id="KW-1185">Reference proteome</keyword>
<dbReference type="Proteomes" id="UP000299102">
    <property type="component" value="Unassembled WGS sequence"/>
</dbReference>
<evidence type="ECO:0000313" key="2">
    <source>
        <dbReference type="Proteomes" id="UP000299102"/>
    </source>
</evidence>
<evidence type="ECO:0000313" key="1">
    <source>
        <dbReference type="EMBL" id="GBP14722.1"/>
    </source>
</evidence>
<protein>
    <submittedName>
        <fullName evidence="1">Uncharacterized protein</fullName>
    </submittedName>
</protein>
<proteinExistence type="predicted"/>
<dbReference type="AlphaFoldDB" id="A0A4C1TJM7"/>
<comment type="caution">
    <text evidence="1">The sequence shown here is derived from an EMBL/GenBank/DDBJ whole genome shotgun (WGS) entry which is preliminary data.</text>
</comment>
<dbReference type="EMBL" id="BGZK01000066">
    <property type="protein sequence ID" value="GBP14722.1"/>
    <property type="molecule type" value="Genomic_DNA"/>
</dbReference>
<sequence>MTEVTTEKLLLSTKELLSRVKEACESPESRWSSPPMDTRSGVTSVLLASGSNRISDEGESELIEVAVG</sequence>
<accession>A0A4C1TJM7</accession>
<gene>
    <name evidence="1" type="ORF">EVAR_9626_1</name>
</gene>
<reference evidence="1 2" key="1">
    <citation type="journal article" date="2019" name="Commun. Biol.">
        <title>The bagworm genome reveals a unique fibroin gene that provides high tensile strength.</title>
        <authorList>
            <person name="Kono N."/>
            <person name="Nakamura H."/>
            <person name="Ohtoshi R."/>
            <person name="Tomita M."/>
            <person name="Numata K."/>
            <person name="Arakawa K."/>
        </authorList>
    </citation>
    <scope>NUCLEOTIDE SEQUENCE [LARGE SCALE GENOMIC DNA]</scope>
</reference>
<name>A0A4C1TJM7_EUMVA</name>